<dbReference type="InterPro" id="IPR037398">
    <property type="entry name" value="Glyco_hydro_64_fam"/>
</dbReference>
<organism evidence="4 5">
    <name type="scientific">Microdochium trichocladiopsis</name>
    <dbReference type="NCBI Taxonomy" id="1682393"/>
    <lineage>
        <taxon>Eukaryota</taxon>
        <taxon>Fungi</taxon>
        <taxon>Dikarya</taxon>
        <taxon>Ascomycota</taxon>
        <taxon>Pezizomycotina</taxon>
        <taxon>Sordariomycetes</taxon>
        <taxon>Xylariomycetidae</taxon>
        <taxon>Xylariales</taxon>
        <taxon>Microdochiaceae</taxon>
        <taxon>Microdochium</taxon>
    </lineage>
</organism>
<proteinExistence type="predicted"/>
<protein>
    <recommendedName>
        <fullName evidence="3">GH64 domain-containing protein</fullName>
    </recommendedName>
</protein>
<dbReference type="PROSITE" id="PS52006">
    <property type="entry name" value="GH64"/>
    <property type="match status" value="1"/>
</dbReference>
<dbReference type="InterPro" id="IPR032477">
    <property type="entry name" value="Glyco_hydro_64"/>
</dbReference>
<dbReference type="Gene3D" id="2.60.110.10">
    <property type="entry name" value="Thaumatin"/>
    <property type="match status" value="1"/>
</dbReference>
<keyword evidence="2" id="KW-0732">Signal</keyword>
<dbReference type="AlphaFoldDB" id="A0A9P9BQ10"/>
<dbReference type="PANTHER" id="PTHR38165:SF1">
    <property type="entry name" value="GLUCANASE B"/>
    <property type="match status" value="1"/>
</dbReference>
<feature type="domain" description="GH64" evidence="3">
    <location>
        <begin position="78"/>
        <end position="456"/>
    </location>
</feature>
<evidence type="ECO:0000256" key="1">
    <source>
        <dbReference type="SAM" id="MobiDB-lite"/>
    </source>
</evidence>
<accession>A0A9P9BQ10</accession>
<dbReference type="Pfam" id="PF16483">
    <property type="entry name" value="Glyco_hydro_64"/>
    <property type="match status" value="1"/>
</dbReference>
<sequence length="514" mass="54470">MRHFFATAVAVATSILSHRTALALPVVAEPANAVQSVIISAHNTLNGTAPPQSQQQQHQQSLGVTDFTASSTSTSTSSNSLKFAVHNNLPSTQHGLMAYVTGRDMSGAVVMLNSAGQWYYPDAQGSMIPVAIPESANIGIPLSPKTSEFTIPDFIESGRVYVSDGRLSFLVVTSDLGGTTLVEPSAANPADASANVNWGFVELTNLKDAGIFANISFVDFVGLVMGMRLHLASGDAATQTQQVQGLAGDAVQAICDEMHAQGAKDGQPWGDMCVTDAASGKALRVMAPNMYVASHAEAMLDYYTEYVDKVWARFAGEDLVIDTQSGAGKVACRVKPAQNNPDKQVLACDGDNREYVKPVASDIWGCNTGPFAIVASDNDVHKAVVPRLCAAFTRSELLVEGGSICTPSEESSKRYYQADPTNHYSRIIHEHQVDGKGYAFSYDDVNPDGQNAAGVVAGPSPQLLEIFVGGFGDDAGGGGGAGNASLPGVQWHGRRDVPIRRRLTRFDRSMLGVE</sequence>
<gene>
    <name evidence="4" type="ORF">B0I36DRAFT_348701</name>
</gene>
<evidence type="ECO:0000313" key="5">
    <source>
        <dbReference type="Proteomes" id="UP000756346"/>
    </source>
</evidence>
<dbReference type="InterPro" id="IPR037176">
    <property type="entry name" value="Osmotin/thaumatin-like_sf"/>
</dbReference>
<dbReference type="Proteomes" id="UP000756346">
    <property type="component" value="Unassembled WGS sequence"/>
</dbReference>
<dbReference type="Gene3D" id="3.30.920.50">
    <property type="entry name" value="Beta-1,3-glucanase, C-terminal domain"/>
    <property type="match status" value="1"/>
</dbReference>
<evidence type="ECO:0000313" key="4">
    <source>
        <dbReference type="EMBL" id="KAH7033669.1"/>
    </source>
</evidence>
<comment type="caution">
    <text evidence="4">The sequence shown here is derived from an EMBL/GenBank/DDBJ whole genome shotgun (WGS) entry which is preliminary data.</text>
</comment>
<feature type="region of interest" description="Disordered" evidence="1">
    <location>
        <begin position="45"/>
        <end position="78"/>
    </location>
</feature>
<name>A0A9P9BQ10_9PEZI</name>
<dbReference type="GeneID" id="70186261"/>
<dbReference type="RefSeq" id="XP_046014501.1">
    <property type="nucleotide sequence ID" value="XM_046156715.1"/>
</dbReference>
<dbReference type="EMBL" id="JAGTJQ010000004">
    <property type="protein sequence ID" value="KAH7033669.1"/>
    <property type="molecule type" value="Genomic_DNA"/>
</dbReference>
<feature type="signal peptide" evidence="2">
    <location>
        <begin position="1"/>
        <end position="23"/>
    </location>
</feature>
<dbReference type="OrthoDB" id="10058186at2759"/>
<evidence type="ECO:0000259" key="3">
    <source>
        <dbReference type="PROSITE" id="PS52006"/>
    </source>
</evidence>
<keyword evidence="5" id="KW-1185">Reference proteome</keyword>
<dbReference type="PANTHER" id="PTHR38165">
    <property type="match status" value="1"/>
</dbReference>
<evidence type="ECO:0000256" key="2">
    <source>
        <dbReference type="SAM" id="SignalP"/>
    </source>
</evidence>
<feature type="compositionally biased region" description="Low complexity" evidence="1">
    <location>
        <begin position="68"/>
        <end position="78"/>
    </location>
</feature>
<feature type="chain" id="PRO_5040189893" description="GH64 domain-containing protein" evidence="2">
    <location>
        <begin position="24"/>
        <end position="514"/>
    </location>
</feature>
<reference evidence="4" key="1">
    <citation type="journal article" date="2021" name="Nat. Commun.">
        <title>Genetic determinants of endophytism in the Arabidopsis root mycobiome.</title>
        <authorList>
            <person name="Mesny F."/>
            <person name="Miyauchi S."/>
            <person name="Thiergart T."/>
            <person name="Pickel B."/>
            <person name="Atanasova L."/>
            <person name="Karlsson M."/>
            <person name="Huettel B."/>
            <person name="Barry K.W."/>
            <person name="Haridas S."/>
            <person name="Chen C."/>
            <person name="Bauer D."/>
            <person name="Andreopoulos W."/>
            <person name="Pangilinan J."/>
            <person name="LaButti K."/>
            <person name="Riley R."/>
            <person name="Lipzen A."/>
            <person name="Clum A."/>
            <person name="Drula E."/>
            <person name="Henrissat B."/>
            <person name="Kohler A."/>
            <person name="Grigoriev I.V."/>
            <person name="Martin F.M."/>
            <person name="Hacquard S."/>
        </authorList>
    </citation>
    <scope>NUCLEOTIDE SEQUENCE</scope>
    <source>
        <strain evidence="4">MPI-CAGE-CH-0230</strain>
    </source>
</reference>
<feature type="compositionally biased region" description="Low complexity" evidence="1">
    <location>
        <begin position="52"/>
        <end position="61"/>
    </location>
</feature>
<dbReference type="InterPro" id="IPR042517">
    <property type="entry name" value="Glyco_hydro_64_N_2"/>
</dbReference>